<dbReference type="Pfam" id="PF05635">
    <property type="entry name" value="23S_rRNA_IVP"/>
    <property type="match status" value="1"/>
</dbReference>
<sequence length="75" mass="8758">MQYQNTFRQLVVWQKAKELTLFVYKITNNFPGEEKFALSSQMRRASSSVLANIAEGNAKITKRDRCHFLILHKVL</sequence>
<gene>
    <name evidence="1" type="ORF">COT96_01275</name>
</gene>
<comment type="caution">
    <text evidence="1">The sequence shown here is derived from an EMBL/GenBank/DDBJ whole genome shotgun (WGS) entry which is preliminary data.</text>
</comment>
<dbReference type="PANTHER" id="PTHR38471">
    <property type="entry name" value="FOUR HELIX BUNDLE PROTEIN"/>
    <property type="match status" value="1"/>
</dbReference>
<dbReference type="AlphaFoldDB" id="A0A2M6WRN6"/>
<dbReference type="PANTHER" id="PTHR38471:SF2">
    <property type="entry name" value="FOUR HELIX BUNDLE PROTEIN"/>
    <property type="match status" value="1"/>
</dbReference>
<dbReference type="NCBIfam" id="TIGR02436">
    <property type="entry name" value="four helix bundle protein"/>
    <property type="match status" value="1"/>
</dbReference>
<dbReference type="SUPFAM" id="SSF158446">
    <property type="entry name" value="IVS-encoded protein-like"/>
    <property type="match status" value="1"/>
</dbReference>
<dbReference type="Proteomes" id="UP000228964">
    <property type="component" value="Unassembled WGS sequence"/>
</dbReference>
<dbReference type="EMBL" id="PFAO01000027">
    <property type="protein sequence ID" value="PIT95434.1"/>
    <property type="molecule type" value="Genomic_DNA"/>
</dbReference>
<dbReference type="CDD" id="cd16377">
    <property type="entry name" value="23S_rRNA_IVP_like"/>
    <property type="match status" value="1"/>
</dbReference>
<proteinExistence type="predicted"/>
<dbReference type="InterPro" id="IPR012657">
    <property type="entry name" value="23S_rRNA-intervening_sequence"/>
</dbReference>
<evidence type="ECO:0000313" key="2">
    <source>
        <dbReference type="Proteomes" id="UP000228964"/>
    </source>
</evidence>
<evidence type="ECO:0008006" key="3">
    <source>
        <dbReference type="Google" id="ProtNLM"/>
    </source>
</evidence>
<reference evidence="2" key="1">
    <citation type="submission" date="2017-09" db="EMBL/GenBank/DDBJ databases">
        <title>Depth-based differentiation of microbial function through sediment-hosted aquifers and enrichment of novel symbionts in the deep terrestrial subsurface.</title>
        <authorList>
            <person name="Probst A.J."/>
            <person name="Ladd B."/>
            <person name="Jarett J.K."/>
            <person name="Geller-Mcgrath D.E."/>
            <person name="Sieber C.M.K."/>
            <person name="Emerson J.B."/>
            <person name="Anantharaman K."/>
            <person name="Thomas B.C."/>
            <person name="Malmstrom R."/>
            <person name="Stieglmeier M."/>
            <person name="Klingl A."/>
            <person name="Woyke T."/>
            <person name="Ryan C.M."/>
            <person name="Banfield J.F."/>
        </authorList>
    </citation>
    <scope>NUCLEOTIDE SEQUENCE [LARGE SCALE GENOMIC DNA]</scope>
</reference>
<dbReference type="InterPro" id="IPR036583">
    <property type="entry name" value="23S_rRNA_IVS_sf"/>
</dbReference>
<dbReference type="Gene3D" id="1.20.1440.60">
    <property type="entry name" value="23S rRNA-intervening sequence"/>
    <property type="match status" value="1"/>
</dbReference>
<evidence type="ECO:0000313" key="1">
    <source>
        <dbReference type="EMBL" id="PIT95434.1"/>
    </source>
</evidence>
<organism evidence="1 2">
    <name type="scientific">Candidatus Falkowbacteria bacterium CG10_big_fil_rev_8_21_14_0_10_38_22</name>
    <dbReference type="NCBI Taxonomy" id="1974564"/>
    <lineage>
        <taxon>Bacteria</taxon>
        <taxon>Candidatus Falkowiibacteriota</taxon>
    </lineage>
</organism>
<name>A0A2M6WRN6_9BACT</name>
<protein>
    <recommendedName>
        <fullName evidence="3">Four helix bundle protein</fullName>
    </recommendedName>
</protein>
<accession>A0A2M6WRN6</accession>